<dbReference type="EMBL" id="CAJOBE010015149">
    <property type="protein sequence ID" value="CAF4186467.1"/>
    <property type="molecule type" value="Genomic_DNA"/>
</dbReference>
<evidence type="ECO:0000313" key="2">
    <source>
        <dbReference type="Proteomes" id="UP000663874"/>
    </source>
</evidence>
<dbReference type="Proteomes" id="UP000663874">
    <property type="component" value="Unassembled WGS sequence"/>
</dbReference>
<accession>A0A820APK5</accession>
<organism evidence="1 2">
    <name type="scientific">Rotaria sordida</name>
    <dbReference type="NCBI Taxonomy" id="392033"/>
    <lineage>
        <taxon>Eukaryota</taxon>
        <taxon>Metazoa</taxon>
        <taxon>Spiralia</taxon>
        <taxon>Gnathifera</taxon>
        <taxon>Rotifera</taxon>
        <taxon>Eurotatoria</taxon>
        <taxon>Bdelloidea</taxon>
        <taxon>Philodinida</taxon>
        <taxon>Philodinidae</taxon>
        <taxon>Rotaria</taxon>
    </lineage>
</organism>
<dbReference type="AlphaFoldDB" id="A0A820APK5"/>
<reference evidence="1" key="1">
    <citation type="submission" date="2021-02" db="EMBL/GenBank/DDBJ databases">
        <authorList>
            <person name="Nowell W R."/>
        </authorList>
    </citation>
    <scope>NUCLEOTIDE SEQUENCE</scope>
</reference>
<comment type="caution">
    <text evidence="1">The sequence shown here is derived from an EMBL/GenBank/DDBJ whole genome shotgun (WGS) entry which is preliminary data.</text>
</comment>
<evidence type="ECO:0000313" key="1">
    <source>
        <dbReference type="EMBL" id="CAF4186467.1"/>
    </source>
</evidence>
<name>A0A820APK5_9BILA</name>
<proteinExistence type="predicted"/>
<sequence length="94" mass="11238">MPFYNKVQLRAVDDSKYGSDQKGIFAVQKIFKGEELIYEFDPSVEEWPFYRDEDKRGKYNKAQLLQMIEDNPKLSRLITRQSYMVDDDLFNVPF</sequence>
<protein>
    <submittedName>
        <fullName evidence="1">Uncharacterized protein</fullName>
    </submittedName>
</protein>
<feature type="non-terminal residue" evidence="1">
    <location>
        <position position="94"/>
    </location>
</feature>
<gene>
    <name evidence="1" type="ORF">FNK824_LOCUS35513</name>
</gene>